<dbReference type="InterPro" id="IPR008523">
    <property type="entry name" value="DUF805"/>
</dbReference>
<feature type="transmembrane region" description="Helical" evidence="1">
    <location>
        <begin position="183"/>
        <end position="205"/>
    </location>
</feature>
<reference evidence="3 4" key="1">
    <citation type="submission" date="2019-01" db="EMBL/GenBank/DDBJ databases">
        <title>Sphingomonas mucosissima sp. nov. and Sphingomonas desiccabilis sp. nov., from biological soil crusts in the Colorado Plateau, USA.</title>
        <authorList>
            <person name="Zhu D."/>
        </authorList>
    </citation>
    <scope>NUCLEOTIDE SEQUENCE [LARGE SCALE GENOMIC DNA]</scope>
    <source>
        <strain evidence="3 4">CP1D</strain>
    </source>
</reference>
<dbReference type="Pfam" id="PF09851">
    <property type="entry name" value="SHOCT"/>
    <property type="match status" value="1"/>
</dbReference>
<evidence type="ECO:0000259" key="2">
    <source>
        <dbReference type="Pfam" id="PF09851"/>
    </source>
</evidence>
<dbReference type="GO" id="GO:0005886">
    <property type="term" value="C:plasma membrane"/>
    <property type="evidence" value="ECO:0007669"/>
    <property type="project" value="TreeGrafter"/>
</dbReference>
<proteinExistence type="predicted"/>
<dbReference type="OrthoDB" id="9812349at2"/>
<protein>
    <submittedName>
        <fullName evidence="3">DUF805 domain-containing protein</fullName>
    </submittedName>
</protein>
<dbReference type="AlphaFoldDB" id="A0A4Q2IYA8"/>
<dbReference type="EMBL" id="SDPT01000001">
    <property type="protein sequence ID" value="RXZ34418.1"/>
    <property type="molecule type" value="Genomic_DNA"/>
</dbReference>
<sequence>MTTSTVTSARAFARRDVACPLSNQHQQREHHVIDQTTLKSIEDLHRLKNEGVITEEEFERSKEKLLFGSKPASQPRPAVNPFGAPPTALPAVEDHKGWIMLPLKRYAEFTGRSTRREFWMFQLIYLALFVVGFLVIGGSVDAYGETSALGGFMLAMIMLALLGLLVPLLAVEVRRFHDQDRSGWFVLLNLIPYVGVILVYGMMLVDGTRGDNRFGPDPRSS</sequence>
<keyword evidence="1" id="KW-0812">Transmembrane</keyword>
<gene>
    <name evidence="3" type="ORF">EO081_01630</name>
</gene>
<feature type="transmembrane region" description="Helical" evidence="1">
    <location>
        <begin position="148"/>
        <end position="171"/>
    </location>
</feature>
<feature type="transmembrane region" description="Helical" evidence="1">
    <location>
        <begin position="118"/>
        <end position="136"/>
    </location>
</feature>
<evidence type="ECO:0000313" key="3">
    <source>
        <dbReference type="EMBL" id="RXZ34418.1"/>
    </source>
</evidence>
<comment type="caution">
    <text evidence="3">The sequence shown here is derived from an EMBL/GenBank/DDBJ whole genome shotgun (WGS) entry which is preliminary data.</text>
</comment>
<dbReference type="Proteomes" id="UP000292347">
    <property type="component" value="Unassembled WGS sequence"/>
</dbReference>
<feature type="domain" description="SHOCT" evidence="2">
    <location>
        <begin position="41"/>
        <end position="66"/>
    </location>
</feature>
<organism evidence="3 4">
    <name type="scientific">Sphingomonas desiccabilis</name>
    <dbReference type="NCBI Taxonomy" id="429134"/>
    <lineage>
        <taxon>Bacteria</taxon>
        <taxon>Pseudomonadati</taxon>
        <taxon>Pseudomonadota</taxon>
        <taxon>Alphaproteobacteria</taxon>
        <taxon>Sphingomonadales</taxon>
        <taxon>Sphingomonadaceae</taxon>
        <taxon>Sphingomonas</taxon>
    </lineage>
</organism>
<accession>A0A4Q2IYA8</accession>
<dbReference type="PANTHER" id="PTHR34980:SF2">
    <property type="entry name" value="INNER MEMBRANE PROTEIN YHAH-RELATED"/>
    <property type="match status" value="1"/>
</dbReference>
<keyword evidence="4" id="KW-1185">Reference proteome</keyword>
<name>A0A4Q2IYA8_9SPHN</name>
<keyword evidence="1" id="KW-0472">Membrane</keyword>
<dbReference type="Pfam" id="PF05656">
    <property type="entry name" value="DUF805"/>
    <property type="match status" value="1"/>
</dbReference>
<dbReference type="InterPro" id="IPR018649">
    <property type="entry name" value="SHOCT"/>
</dbReference>
<evidence type="ECO:0000256" key="1">
    <source>
        <dbReference type="SAM" id="Phobius"/>
    </source>
</evidence>
<dbReference type="PANTHER" id="PTHR34980">
    <property type="entry name" value="INNER MEMBRANE PROTEIN-RELATED-RELATED"/>
    <property type="match status" value="1"/>
</dbReference>
<keyword evidence="1" id="KW-1133">Transmembrane helix</keyword>
<evidence type="ECO:0000313" key="4">
    <source>
        <dbReference type="Proteomes" id="UP000292347"/>
    </source>
</evidence>